<evidence type="ECO:0000256" key="3">
    <source>
        <dbReference type="ARBA" id="ARBA00023163"/>
    </source>
</evidence>
<evidence type="ECO:0000313" key="7">
    <source>
        <dbReference type="EMBL" id="GLD32707.1"/>
    </source>
</evidence>
<keyword evidence="8" id="KW-1185">Reference proteome</keyword>
<evidence type="ECO:0000313" key="6">
    <source>
        <dbReference type="EMBL" id="GLB84318.1"/>
    </source>
</evidence>
<evidence type="ECO:0000313" key="8">
    <source>
        <dbReference type="Proteomes" id="UP001064782"/>
    </source>
</evidence>
<dbReference type="GO" id="GO:0003700">
    <property type="term" value="F:DNA-binding transcription factor activity"/>
    <property type="evidence" value="ECO:0007669"/>
    <property type="project" value="TreeGrafter"/>
</dbReference>
<dbReference type="AlphaFoldDB" id="A0A9P3QCQ6"/>
<gene>
    <name evidence="7" type="ORF">Mkiyose1413_45900</name>
    <name evidence="6" type="ORF">SRL2020028_35740</name>
</gene>
<evidence type="ECO:0000256" key="4">
    <source>
        <dbReference type="PROSITE-ProRule" id="PRU00335"/>
    </source>
</evidence>
<dbReference type="PRINTS" id="PR00455">
    <property type="entry name" value="HTHTETR"/>
</dbReference>
<keyword evidence="2 4" id="KW-0238">DNA-binding</keyword>
<keyword evidence="1" id="KW-0805">Transcription regulation</keyword>
<evidence type="ECO:0000256" key="1">
    <source>
        <dbReference type="ARBA" id="ARBA00023015"/>
    </source>
</evidence>
<dbReference type="InterPro" id="IPR036271">
    <property type="entry name" value="Tet_transcr_reg_TetR-rel_C_sf"/>
</dbReference>
<keyword evidence="3" id="KW-0804">Transcription</keyword>
<dbReference type="PANTHER" id="PTHR30055:SF234">
    <property type="entry name" value="HTH-TYPE TRANSCRIPTIONAL REGULATOR BETI"/>
    <property type="match status" value="1"/>
</dbReference>
<dbReference type="GO" id="GO:0000976">
    <property type="term" value="F:transcription cis-regulatory region binding"/>
    <property type="evidence" value="ECO:0007669"/>
    <property type="project" value="TreeGrafter"/>
</dbReference>
<dbReference type="Proteomes" id="UP001064782">
    <property type="component" value="Unassembled WGS sequence"/>
</dbReference>
<proteinExistence type="predicted"/>
<accession>A0A9P3QCQ6</accession>
<feature type="domain" description="HTH tetR-type" evidence="5">
    <location>
        <begin position="16"/>
        <end position="76"/>
    </location>
</feature>
<reference evidence="7" key="1">
    <citation type="submission" date="2022-08" db="EMBL/GenBank/DDBJ databases">
        <title>Mycobacterium kiyosense sp. nov., scotochromogenic slow-glowing species isolated from respiratory specimens.</title>
        <authorList>
            <person name="Fukano H."/>
            <person name="Kazumi Y."/>
            <person name="Sakagami N."/>
            <person name="Ato M."/>
            <person name="Mitarai S."/>
            <person name="Hoshino Y."/>
        </authorList>
    </citation>
    <scope>NUCLEOTIDE SEQUENCE</scope>
    <source>
        <strain evidence="7">1413</strain>
        <strain evidence="6">SRL2020-028</strain>
    </source>
</reference>
<dbReference type="Gene3D" id="1.10.357.10">
    <property type="entry name" value="Tetracycline Repressor, domain 2"/>
    <property type="match status" value="1"/>
</dbReference>
<dbReference type="SUPFAM" id="SSF46689">
    <property type="entry name" value="Homeodomain-like"/>
    <property type="match status" value="1"/>
</dbReference>
<name>A0A9P3QCQ6_9MYCO</name>
<dbReference type="Pfam" id="PF00440">
    <property type="entry name" value="TetR_N"/>
    <property type="match status" value="1"/>
</dbReference>
<evidence type="ECO:0000256" key="2">
    <source>
        <dbReference type="ARBA" id="ARBA00023125"/>
    </source>
</evidence>
<dbReference type="PANTHER" id="PTHR30055">
    <property type="entry name" value="HTH-TYPE TRANSCRIPTIONAL REGULATOR RUTR"/>
    <property type="match status" value="1"/>
</dbReference>
<dbReference type="EMBL" id="BRZI01000051">
    <property type="protein sequence ID" value="GLD32707.1"/>
    <property type="molecule type" value="Genomic_DNA"/>
</dbReference>
<evidence type="ECO:0000259" key="5">
    <source>
        <dbReference type="PROSITE" id="PS50977"/>
    </source>
</evidence>
<dbReference type="EMBL" id="BRXE01000047">
    <property type="protein sequence ID" value="GLB84318.1"/>
    <property type="molecule type" value="Genomic_DNA"/>
</dbReference>
<sequence>MPAKGSVGLTQAERSVESSQRLLAAAIALIAEKGFEKTTAAEIGERAGYSRAMVRARYGTKEALLESLVRTEYEPMFLVAPAPAAHGLATILGQFDHLAAQAAEKPELLTAFFTLCFEAIGPVRMLSPWLRAWLARYRAATNTAFQRGQKDGSIRADLDVELETRKIITYGLGLGFRWTLEPELVDFVAELRQWRDSLEVEYAPPHT</sequence>
<protein>
    <submittedName>
        <fullName evidence="7">TetR family transcriptional regulator</fullName>
    </submittedName>
</protein>
<dbReference type="Proteomes" id="UP001165663">
    <property type="component" value="Unassembled WGS sequence"/>
</dbReference>
<feature type="DNA-binding region" description="H-T-H motif" evidence="4">
    <location>
        <begin position="39"/>
        <end position="58"/>
    </location>
</feature>
<dbReference type="PROSITE" id="PS50977">
    <property type="entry name" value="HTH_TETR_2"/>
    <property type="match status" value="1"/>
</dbReference>
<dbReference type="InterPro" id="IPR050109">
    <property type="entry name" value="HTH-type_TetR-like_transc_reg"/>
</dbReference>
<organism evidence="7 8">
    <name type="scientific">Mycobacterium kiyosense</name>
    <dbReference type="NCBI Taxonomy" id="2871094"/>
    <lineage>
        <taxon>Bacteria</taxon>
        <taxon>Bacillati</taxon>
        <taxon>Actinomycetota</taxon>
        <taxon>Actinomycetes</taxon>
        <taxon>Mycobacteriales</taxon>
        <taxon>Mycobacteriaceae</taxon>
        <taxon>Mycobacterium</taxon>
    </lineage>
</organism>
<dbReference type="SUPFAM" id="SSF48498">
    <property type="entry name" value="Tetracyclin repressor-like, C-terminal domain"/>
    <property type="match status" value="1"/>
</dbReference>
<comment type="caution">
    <text evidence="7">The sequence shown here is derived from an EMBL/GenBank/DDBJ whole genome shotgun (WGS) entry which is preliminary data.</text>
</comment>
<dbReference type="InterPro" id="IPR001647">
    <property type="entry name" value="HTH_TetR"/>
</dbReference>
<dbReference type="InterPro" id="IPR009057">
    <property type="entry name" value="Homeodomain-like_sf"/>
</dbReference>